<keyword evidence="2" id="KW-1185">Reference proteome</keyword>
<name>A0ABT2XRZ3_9PSED</name>
<evidence type="ECO:0000313" key="2">
    <source>
        <dbReference type="Proteomes" id="UP001063475"/>
    </source>
</evidence>
<dbReference type="EMBL" id="JAMSHA010000002">
    <property type="protein sequence ID" value="MCV2221462.1"/>
    <property type="molecule type" value="Genomic_DNA"/>
</dbReference>
<protein>
    <submittedName>
        <fullName evidence="1">Uncharacterized protein</fullName>
    </submittedName>
</protein>
<evidence type="ECO:0000313" key="1">
    <source>
        <dbReference type="EMBL" id="MCV2221462.1"/>
    </source>
</evidence>
<comment type="caution">
    <text evidence="1">The sequence shown here is derived from an EMBL/GenBank/DDBJ whole genome shotgun (WGS) entry which is preliminary data.</text>
</comment>
<accession>A0ABT2XRZ3</accession>
<reference evidence="1" key="1">
    <citation type="submission" date="2022-06" db="EMBL/GenBank/DDBJ databases">
        <title>De novo draft assembly of the Pseudomonas mercurotoleraris sp. nov., isolated from the plants rhizosphere.</title>
        <authorList>
            <person name="Robas M."/>
            <person name="Gonzalez D."/>
            <person name="Fernandez V.M."/>
            <person name="Luna L."/>
            <person name="Provanza A."/>
            <person name="Jimenez P.A."/>
        </authorList>
    </citation>
    <scope>NUCLEOTIDE SEQUENCE</scope>
    <source>
        <strain evidence="1">SAICEUPSM</strain>
    </source>
</reference>
<organism evidence="1 2">
    <name type="scientific">Pseudomonas mercuritolerans</name>
    <dbReference type="NCBI Taxonomy" id="2951809"/>
    <lineage>
        <taxon>Bacteria</taxon>
        <taxon>Pseudomonadati</taxon>
        <taxon>Pseudomonadota</taxon>
        <taxon>Gammaproteobacteria</taxon>
        <taxon>Pseudomonadales</taxon>
        <taxon>Pseudomonadaceae</taxon>
        <taxon>Pseudomonas</taxon>
    </lineage>
</organism>
<gene>
    <name evidence="1" type="ORF">ND528_07755</name>
</gene>
<proteinExistence type="predicted"/>
<sequence length="127" mass="14181">MDETYDIPAESSLRGWSYKGALEAGFELKSYSWEDVPTGTWLARLDFKVWSNKTAAGSLGCYFTSLVDGRQYLLSAFRPYRSTARIYTPTDGSIDFSSRGLDGQIFLLEVGKGANGKKKWLSAKLNE</sequence>
<dbReference type="Proteomes" id="UP001063475">
    <property type="component" value="Unassembled WGS sequence"/>
</dbReference>
<dbReference type="RefSeq" id="WP_263470031.1">
    <property type="nucleotide sequence ID" value="NZ_JAMSHA010000002.1"/>
</dbReference>